<evidence type="ECO:0000256" key="2">
    <source>
        <dbReference type="SAM" id="Phobius"/>
    </source>
</evidence>
<keyword evidence="2" id="KW-0472">Membrane</keyword>
<evidence type="ECO:0000256" key="1">
    <source>
        <dbReference type="SAM" id="MobiDB-lite"/>
    </source>
</evidence>
<reference evidence="3" key="1">
    <citation type="submission" date="2021-11" db="EMBL/GenBank/DDBJ databases">
        <title>Legionella maioricencis sp. nov., a new species isolated from hot water samples in Mallorca.</title>
        <authorList>
            <person name="Crespi S."/>
            <person name="Drasar V."/>
            <person name="Salva-Serra F."/>
            <person name="Jaen-Luchoro D."/>
            <person name="Pineiro-Iglesias B."/>
            <person name="Aliaga F."/>
            <person name="Fernandez-Juarez V."/>
            <person name="Coll G."/>
            <person name="Moore E.R.B."/>
            <person name="Bennasar-Figueras A."/>
        </authorList>
    </citation>
    <scope>NUCLEOTIDE SEQUENCE</scope>
    <source>
        <strain evidence="3">HCPI-6</strain>
    </source>
</reference>
<keyword evidence="2" id="KW-1133">Transmembrane helix</keyword>
<organism evidence="3 4">
    <name type="scientific">Legionella maioricensis</name>
    <dbReference type="NCBI Taxonomy" id="2896528"/>
    <lineage>
        <taxon>Bacteria</taxon>
        <taxon>Pseudomonadati</taxon>
        <taxon>Pseudomonadota</taxon>
        <taxon>Gammaproteobacteria</taxon>
        <taxon>Legionellales</taxon>
        <taxon>Legionellaceae</taxon>
        <taxon>Legionella</taxon>
    </lineage>
</organism>
<evidence type="ECO:0000313" key="3">
    <source>
        <dbReference type="EMBL" id="MCL9683585.1"/>
    </source>
</evidence>
<feature type="compositionally biased region" description="Basic and acidic residues" evidence="1">
    <location>
        <begin position="376"/>
        <end position="393"/>
    </location>
</feature>
<evidence type="ECO:0000313" key="4">
    <source>
        <dbReference type="Proteomes" id="UP001139721"/>
    </source>
</evidence>
<sequence length="400" mass="45370">MGKRTNTKAVNERTGIVNSSITSRYKKLKGDIQAAKEGRLNLEQLKHLMGELTKPVKISDTVSVEIEDCHPSTGRYKRALPKGYLTDTTKISKIITEAEEVQAKQVQLKSVKPVDLEIPDPEKMNENMFLMIEEYLAHPSKKLASKIKQFSHDLTNLAYEEAKTKFPPGKKIGADEYAPIILEKIEAQAEEAMSYSIRMIRNGAYDPETDDIDKPYIFKVSKDQQEKVRELTDQLMSEKKHPEGLIFAFGGYIERRSASKFSHLEGKEATAYDHNAKLYLKAKELVERGEYQVAGIVMQGCNQIKSELNSSLDQQQKFSNIKHILIELRDNPRVQEHRGTLKTIIVNFLLMASGVGSIYLAATMEQRGSFFYRPQTDTENKAEDFEKDMDKEGPTPPSSQ</sequence>
<gene>
    <name evidence="3" type="ORF">LOX96_05735</name>
</gene>
<keyword evidence="4" id="KW-1185">Reference proteome</keyword>
<feature type="transmembrane region" description="Helical" evidence="2">
    <location>
        <begin position="344"/>
        <end position="362"/>
    </location>
</feature>
<proteinExistence type="predicted"/>
<name>A0A9X2IAE5_9GAMM</name>
<keyword evidence="2" id="KW-0812">Transmembrane</keyword>
<protein>
    <submittedName>
        <fullName evidence="3">Uncharacterized protein</fullName>
    </submittedName>
</protein>
<dbReference type="Proteomes" id="UP001139721">
    <property type="component" value="Unassembled WGS sequence"/>
</dbReference>
<feature type="region of interest" description="Disordered" evidence="1">
    <location>
        <begin position="373"/>
        <end position="400"/>
    </location>
</feature>
<comment type="caution">
    <text evidence="3">The sequence shown here is derived from an EMBL/GenBank/DDBJ whole genome shotgun (WGS) entry which is preliminary data.</text>
</comment>
<dbReference type="EMBL" id="JAJKBJ010000004">
    <property type="protein sequence ID" value="MCL9683585.1"/>
    <property type="molecule type" value="Genomic_DNA"/>
</dbReference>
<dbReference type="AlphaFoldDB" id="A0A9X2IAE5"/>
<dbReference type="RefSeq" id="WP_250421090.1">
    <property type="nucleotide sequence ID" value="NZ_JAJKBJ010000004.1"/>
</dbReference>
<accession>A0A9X2IAE5</accession>